<dbReference type="PROSITE" id="PS50158">
    <property type="entry name" value="ZF_CCHC"/>
    <property type="match status" value="1"/>
</dbReference>
<dbReference type="Gene3D" id="4.10.60.10">
    <property type="entry name" value="Zinc finger, CCHC-type"/>
    <property type="match status" value="1"/>
</dbReference>
<evidence type="ECO:0000313" key="5">
    <source>
        <dbReference type="Proteomes" id="UP000321947"/>
    </source>
</evidence>
<evidence type="ECO:0000256" key="1">
    <source>
        <dbReference type="PROSITE-ProRule" id="PRU00047"/>
    </source>
</evidence>
<dbReference type="PANTHER" id="PTHR33054:SF9">
    <property type="entry name" value="CCHC-TYPE DOMAIN-CONTAINING PROTEIN"/>
    <property type="match status" value="1"/>
</dbReference>
<feature type="compositionally biased region" description="Acidic residues" evidence="2">
    <location>
        <begin position="388"/>
        <end position="410"/>
    </location>
</feature>
<dbReference type="GO" id="GO:0008270">
    <property type="term" value="F:zinc ion binding"/>
    <property type="evidence" value="ECO:0007669"/>
    <property type="project" value="UniProtKB-KW"/>
</dbReference>
<keyword evidence="1" id="KW-0862">Zinc</keyword>
<sequence length="410" mass="47089">MISSPYKTINEDKVQKVGIRKIKNIQHQLNFTNKVLSTVSKAVEQIENPGLPLKNKNPEIPQINPNQPIFQPNSFNIGRLKEDASDYLAEINKRLAAISLNKDSKIAMEGQKAKGINMIKKDSLPQPSNSKILPVAQWVDMKNHYPQPSPPDLGWDDLHHEKRTYDGQSLITWNIDGYSEAQMMNTFQEMMLAATAYNTKKSTYKTAQILILGFNGNLRSWWHNLLTEQDRQRILTVTRTVVKTENSSTPIQVEEPDMERIRHLLQAIWSVSRTEGRKEEKEKYSSKKFFRRSKPKDQESPPRRKHHYNKGKGKKRYSSKTNTICFKCNQKGHYANRCPLKDKVNALTIDEETKQSLLYAIRSDDDTSSQTESSSEEDYINILQEEGSSSEEEFYNQSDSSDDEGAIPCT</sequence>
<evidence type="ECO:0000256" key="2">
    <source>
        <dbReference type="SAM" id="MobiDB-lite"/>
    </source>
</evidence>
<dbReference type="SMART" id="SM00343">
    <property type="entry name" value="ZnF_C2HC"/>
    <property type="match status" value="1"/>
</dbReference>
<accession>A0A5D3BQ52</accession>
<dbReference type="InterPro" id="IPR036875">
    <property type="entry name" value="Znf_CCHC_sf"/>
</dbReference>
<dbReference type="Pfam" id="PF24925">
    <property type="entry name" value="DUF7746"/>
    <property type="match status" value="1"/>
</dbReference>
<reference evidence="4 5" key="1">
    <citation type="submission" date="2019-08" db="EMBL/GenBank/DDBJ databases">
        <title>Draft genome sequences of two oriental melons (Cucumis melo L. var makuwa).</title>
        <authorList>
            <person name="Kwon S.-Y."/>
        </authorList>
    </citation>
    <scope>NUCLEOTIDE SEQUENCE [LARGE SCALE GENOMIC DNA]</scope>
    <source>
        <strain evidence="5">cv. Chang Bougi</strain>
        <tissue evidence="4">Leaf</tissue>
    </source>
</reference>
<keyword evidence="1" id="KW-0863">Zinc-finger</keyword>
<dbReference type="EMBL" id="SSTD01016371">
    <property type="protein sequence ID" value="TYK00902.1"/>
    <property type="molecule type" value="Genomic_DNA"/>
</dbReference>
<gene>
    <name evidence="4" type="ORF">E5676_scaffold602G00640</name>
</gene>
<feature type="region of interest" description="Disordered" evidence="2">
    <location>
        <begin position="280"/>
        <end position="317"/>
    </location>
</feature>
<evidence type="ECO:0000313" key="4">
    <source>
        <dbReference type="EMBL" id="TYK00902.1"/>
    </source>
</evidence>
<dbReference type="InterPro" id="IPR001878">
    <property type="entry name" value="Znf_CCHC"/>
</dbReference>
<protein>
    <submittedName>
        <fullName evidence="4">Polyprotein</fullName>
    </submittedName>
</protein>
<feature type="compositionally biased region" description="Basic residues" evidence="2">
    <location>
        <begin position="303"/>
        <end position="317"/>
    </location>
</feature>
<dbReference type="Proteomes" id="UP000321947">
    <property type="component" value="Unassembled WGS sequence"/>
</dbReference>
<proteinExistence type="predicted"/>
<feature type="domain" description="CCHC-type" evidence="3">
    <location>
        <begin position="325"/>
        <end position="339"/>
    </location>
</feature>
<feature type="region of interest" description="Disordered" evidence="2">
    <location>
        <begin position="386"/>
        <end position="410"/>
    </location>
</feature>
<evidence type="ECO:0000259" key="3">
    <source>
        <dbReference type="PROSITE" id="PS50158"/>
    </source>
</evidence>
<dbReference type="SUPFAM" id="SSF57756">
    <property type="entry name" value="Retrovirus zinc finger-like domains"/>
    <property type="match status" value="1"/>
</dbReference>
<keyword evidence="1" id="KW-0479">Metal-binding</keyword>
<dbReference type="AlphaFoldDB" id="A0A5D3BQ52"/>
<organism evidence="4 5">
    <name type="scientific">Cucumis melo var. makuwa</name>
    <name type="common">Oriental melon</name>
    <dbReference type="NCBI Taxonomy" id="1194695"/>
    <lineage>
        <taxon>Eukaryota</taxon>
        <taxon>Viridiplantae</taxon>
        <taxon>Streptophyta</taxon>
        <taxon>Embryophyta</taxon>
        <taxon>Tracheophyta</taxon>
        <taxon>Spermatophyta</taxon>
        <taxon>Magnoliopsida</taxon>
        <taxon>eudicotyledons</taxon>
        <taxon>Gunneridae</taxon>
        <taxon>Pentapetalae</taxon>
        <taxon>rosids</taxon>
        <taxon>fabids</taxon>
        <taxon>Cucurbitales</taxon>
        <taxon>Cucurbitaceae</taxon>
        <taxon>Benincaseae</taxon>
        <taxon>Cucumis</taxon>
    </lineage>
</organism>
<dbReference type="Pfam" id="PF00098">
    <property type="entry name" value="zf-CCHC"/>
    <property type="match status" value="1"/>
</dbReference>
<name>A0A5D3BQ52_CUCMM</name>
<dbReference type="InterPro" id="IPR056648">
    <property type="entry name" value="DUF7746"/>
</dbReference>
<comment type="caution">
    <text evidence="4">The sequence shown here is derived from an EMBL/GenBank/DDBJ whole genome shotgun (WGS) entry which is preliminary data.</text>
</comment>
<dbReference type="PANTHER" id="PTHR33054">
    <property type="entry name" value="CCHC-TYPE DOMAIN-CONTAINING PROTEIN"/>
    <property type="match status" value="1"/>
</dbReference>
<dbReference type="GO" id="GO:0003676">
    <property type="term" value="F:nucleic acid binding"/>
    <property type="evidence" value="ECO:0007669"/>
    <property type="project" value="InterPro"/>
</dbReference>